<evidence type="ECO:0000313" key="8">
    <source>
        <dbReference type="Proteomes" id="UP000000844"/>
    </source>
</evidence>
<dbReference type="NCBIfam" id="TIGR02352">
    <property type="entry name" value="thiamin_ThiO"/>
    <property type="match status" value="1"/>
</dbReference>
<dbReference type="AlphaFoldDB" id="D3Q914"/>
<comment type="catalytic activity">
    <reaction evidence="4">
        <text>glycine + O2 + H2O = glyoxylate + H2O2 + NH4(+)</text>
        <dbReference type="Rhea" id="RHEA:11532"/>
        <dbReference type="ChEBI" id="CHEBI:15377"/>
        <dbReference type="ChEBI" id="CHEBI:15379"/>
        <dbReference type="ChEBI" id="CHEBI:16240"/>
        <dbReference type="ChEBI" id="CHEBI:28938"/>
        <dbReference type="ChEBI" id="CHEBI:36655"/>
        <dbReference type="ChEBI" id="CHEBI:57305"/>
        <dbReference type="EC" id="1.4.3.19"/>
    </reaction>
</comment>
<keyword evidence="2" id="KW-0784">Thiamine biosynthesis</keyword>
<dbReference type="KEGG" id="sna:Snas_0912"/>
<dbReference type="PANTHER" id="PTHR13847:SF289">
    <property type="entry name" value="GLYCINE OXIDASE"/>
    <property type="match status" value="1"/>
</dbReference>
<dbReference type="HOGENOM" id="CLU_007884_4_5_11"/>
<dbReference type="EC" id="1.4.3.19" evidence="5"/>
<dbReference type="InterPro" id="IPR036188">
    <property type="entry name" value="FAD/NAD-bd_sf"/>
</dbReference>
<evidence type="ECO:0000256" key="1">
    <source>
        <dbReference type="ARBA" id="ARBA00004948"/>
    </source>
</evidence>
<dbReference type="Proteomes" id="UP000000844">
    <property type="component" value="Chromosome"/>
</dbReference>
<dbReference type="SUPFAM" id="SSF54373">
    <property type="entry name" value="FAD-linked reductases, C-terminal domain"/>
    <property type="match status" value="1"/>
</dbReference>
<dbReference type="STRING" id="446470.Snas_0912"/>
<gene>
    <name evidence="7" type="ordered locus">Snas_0912</name>
</gene>
<dbReference type="UniPathway" id="UPA00060"/>
<dbReference type="Pfam" id="PF01266">
    <property type="entry name" value="DAO"/>
    <property type="match status" value="1"/>
</dbReference>
<dbReference type="EMBL" id="CP001778">
    <property type="protein sequence ID" value="ADD40623.1"/>
    <property type="molecule type" value="Genomic_DNA"/>
</dbReference>
<dbReference type="Gene3D" id="3.50.50.60">
    <property type="entry name" value="FAD/NAD(P)-binding domain"/>
    <property type="match status" value="1"/>
</dbReference>
<dbReference type="GO" id="GO:0009229">
    <property type="term" value="P:thiamine diphosphate biosynthetic process"/>
    <property type="evidence" value="ECO:0007669"/>
    <property type="project" value="UniProtKB-UniPathway"/>
</dbReference>
<evidence type="ECO:0000256" key="5">
    <source>
        <dbReference type="ARBA" id="ARBA00050018"/>
    </source>
</evidence>
<dbReference type="GO" id="GO:0043799">
    <property type="term" value="F:glycine oxidase activity"/>
    <property type="evidence" value="ECO:0007669"/>
    <property type="project" value="UniProtKB-EC"/>
</dbReference>
<dbReference type="InterPro" id="IPR006076">
    <property type="entry name" value="FAD-dep_OxRdtase"/>
</dbReference>
<dbReference type="Gene3D" id="3.30.9.10">
    <property type="entry name" value="D-Amino Acid Oxidase, subunit A, domain 2"/>
    <property type="match status" value="1"/>
</dbReference>
<sequence length="349" mass="36460">MTATDIAIAGAGIIGLSIARELTARGMTVTVHDPEPGSGASTVAAGMLAPVTESQFGEEPLSRLSLASAKLWPEFAAGLGITDAYRDTGTIFVGVDAADAAELDRQLKLYRDYGLACQPLSAAEARQHIPLLSPSVSKGLLAATDHQVDTRRVHAALLEACRAAGVNFVPRRVTDPSTVDAGLLVVAAGSWSAKLLGLPVRPVRGQVVRLRGPDELGYTVRARVRGRTVYVVPRASGEVVIGATQDDRGFDTAATAGDTNALLRDTLEVLPELAEYELAEVNVGLRPGTPDNAPLLGRTADPRVVAATGHFRQGILLAPITAALIGDLIATGTVPEALKPFDPLRFDAS</sequence>
<dbReference type="RefSeq" id="WP_013016194.1">
    <property type="nucleotide sequence ID" value="NC_013947.1"/>
</dbReference>
<name>D3Q914_STANL</name>
<dbReference type="PANTHER" id="PTHR13847">
    <property type="entry name" value="SARCOSINE DEHYDROGENASE-RELATED"/>
    <property type="match status" value="1"/>
</dbReference>
<evidence type="ECO:0000259" key="6">
    <source>
        <dbReference type="Pfam" id="PF01266"/>
    </source>
</evidence>
<organism evidence="7 8">
    <name type="scientific">Stackebrandtia nassauensis (strain DSM 44728 / CIP 108903 / NRRL B-16338 / NBRC 102104 / LLR-40K-21)</name>
    <dbReference type="NCBI Taxonomy" id="446470"/>
    <lineage>
        <taxon>Bacteria</taxon>
        <taxon>Bacillati</taxon>
        <taxon>Actinomycetota</taxon>
        <taxon>Actinomycetes</taxon>
        <taxon>Glycomycetales</taxon>
        <taxon>Glycomycetaceae</taxon>
        <taxon>Stackebrandtia</taxon>
    </lineage>
</organism>
<feature type="domain" description="FAD dependent oxidoreductase" evidence="6">
    <location>
        <begin position="5"/>
        <end position="328"/>
    </location>
</feature>
<keyword evidence="8" id="KW-1185">Reference proteome</keyword>
<evidence type="ECO:0000256" key="4">
    <source>
        <dbReference type="ARBA" id="ARBA00049872"/>
    </source>
</evidence>
<dbReference type="SUPFAM" id="SSF51905">
    <property type="entry name" value="FAD/NAD(P)-binding domain"/>
    <property type="match status" value="1"/>
</dbReference>
<evidence type="ECO:0000256" key="2">
    <source>
        <dbReference type="ARBA" id="ARBA00022977"/>
    </source>
</evidence>
<proteinExistence type="predicted"/>
<dbReference type="GO" id="GO:0005737">
    <property type="term" value="C:cytoplasm"/>
    <property type="evidence" value="ECO:0007669"/>
    <property type="project" value="TreeGrafter"/>
</dbReference>
<evidence type="ECO:0000256" key="3">
    <source>
        <dbReference type="ARBA" id="ARBA00023002"/>
    </source>
</evidence>
<keyword evidence="3" id="KW-0560">Oxidoreductase</keyword>
<comment type="pathway">
    <text evidence="1">Cofactor biosynthesis; thiamine diphosphate biosynthesis.</text>
</comment>
<dbReference type="InterPro" id="IPR012727">
    <property type="entry name" value="Gly_oxidase_ThiO"/>
</dbReference>
<dbReference type="eggNOG" id="COG0665">
    <property type="taxonomic scope" value="Bacteria"/>
</dbReference>
<dbReference type="GO" id="GO:0050660">
    <property type="term" value="F:flavin adenine dinucleotide binding"/>
    <property type="evidence" value="ECO:0007669"/>
    <property type="project" value="InterPro"/>
</dbReference>
<reference evidence="7 8" key="1">
    <citation type="journal article" date="2009" name="Stand. Genomic Sci.">
        <title>Complete genome sequence of Stackebrandtia nassauensis type strain (LLR-40K-21).</title>
        <authorList>
            <person name="Munk C."/>
            <person name="Lapidus A."/>
            <person name="Copeland A."/>
            <person name="Jando M."/>
            <person name="Mayilraj S."/>
            <person name="Glavina Del Rio T."/>
            <person name="Nolan M."/>
            <person name="Chen F."/>
            <person name="Lucas S."/>
            <person name="Tice H."/>
            <person name="Cheng J.F."/>
            <person name="Han C."/>
            <person name="Detter J.C."/>
            <person name="Bruce D."/>
            <person name="Goodwin L."/>
            <person name="Chain P."/>
            <person name="Pitluck S."/>
            <person name="Goker M."/>
            <person name="Ovchinikova G."/>
            <person name="Pati A."/>
            <person name="Ivanova N."/>
            <person name="Mavromatis K."/>
            <person name="Chen A."/>
            <person name="Palaniappan K."/>
            <person name="Land M."/>
            <person name="Hauser L."/>
            <person name="Chang Y.J."/>
            <person name="Jeffries C.D."/>
            <person name="Bristow J."/>
            <person name="Eisen J.A."/>
            <person name="Markowitz V."/>
            <person name="Hugenholtz P."/>
            <person name="Kyrpides N.C."/>
            <person name="Klenk H.P."/>
        </authorList>
    </citation>
    <scope>NUCLEOTIDE SEQUENCE [LARGE SCALE GENOMIC DNA]</scope>
    <source>
        <strain evidence="8">DSM 44728 / CIP 108903 / NRRL B-16338 / NBRC 102104 / LLR-40K-21</strain>
    </source>
</reference>
<protein>
    <recommendedName>
        <fullName evidence="5">glycine oxidase</fullName>
        <ecNumber evidence="5">1.4.3.19</ecNumber>
    </recommendedName>
</protein>
<dbReference type="GO" id="GO:0009228">
    <property type="term" value="P:thiamine biosynthetic process"/>
    <property type="evidence" value="ECO:0007669"/>
    <property type="project" value="UniProtKB-KW"/>
</dbReference>
<evidence type="ECO:0000313" key="7">
    <source>
        <dbReference type="EMBL" id="ADD40623.1"/>
    </source>
</evidence>
<accession>D3Q914</accession>